<gene>
    <name evidence="2" type="ORF">WOLCODRAFT_29779</name>
</gene>
<proteinExistence type="predicted"/>
<accession>A0A2H3JHV0</accession>
<dbReference type="EMBL" id="KB467994">
    <property type="protein sequence ID" value="PCH39413.1"/>
    <property type="molecule type" value="Genomic_DNA"/>
</dbReference>
<dbReference type="AlphaFoldDB" id="A0A2H3JHV0"/>
<dbReference type="Proteomes" id="UP000218811">
    <property type="component" value="Unassembled WGS sequence"/>
</dbReference>
<evidence type="ECO:0000313" key="3">
    <source>
        <dbReference type="Proteomes" id="UP000218811"/>
    </source>
</evidence>
<reference evidence="2 3" key="1">
    <citation type="journal article" date="2012" name="Science">
        <title>The Paleozoic origin of enzymatic lignin decomposition reconstructed from 31 fungal genomes.</title>
        <authorList>
            <person name="Floudas D."/>
            <person name="Binder M."/>
            <person name="Riley R."/>
            <person name="Barry K."/>
            <person name="Blanchette R.A."/>
            <person name="Henrissat B."/>
            <person name="Martinez A.T."/>
            <person name="Otillar R."/>
            <person name="Spatafora J.W."/>
            <person name="Yadav J.S."/>
            <person name="Aerts A."/>
            <person name="Benoit I."/>
            <person name="Boyd A."/>
            <person name="Carlson A."/>
            <person name="Copeland A."/>
            <person name="Coutinho P.M."/>
            <person name="de Vries R.P."/>
            <person name="Ferreira P."/>
            <person name="Findley K."/>
            <person name="Foster B."/>
            <person name="Gaskell J."/>
            <person name="Glotzer D."/>
            <person name="Gorecki P."/>
            <person name="Heitman J."/>
            <person name="Hesse C."/>
            <person name="Hori C."/>
            <person name="Igarashi K."/>
            <person name="Jurgens J.A."/>
            <person name="Kallen N."/>
            <person name="Kersten P."/>
            <person name="Kohler A."/>
            <person name="Kuees U."/>
            <person name="Kumar T.K.A."/>
            <person name="Kuo A."/>
            <person name="LaButti K."/>
            <person name="Larrondo L.F."/>
            <person name="Lindquist E."/>
            <person name="Ling A."/>
            <person name="Lombard V."/>
            <person name="Lucas S."/>
            <person name="Lundell T."/>
            <person name="Martin R."/>
            <person name="McLaughlin D.J."/>
            <person name="Morgenstern I."/>
            <person name="Morin E."/>
            <person name="Murat C."/>
            <person name="Nagy L.G."/>
            <person name="Nolan M."/>
            <person name="Ohm R.A."/>
            <person name="Patyshakuliyeva A."/>
            <person name="Rokas A."/>
            <person name="Ruiz-Duenas F.J."/>
            <person name="Sabat G."/>
            <person name="Salamov A."/>
            <person name="Samejima M."/>
            <person name="Schmutz J."/>
            <person name="Slot J.C."/>
            <person name="St John F."/>
            <person name="Stenlid J."/>
            <person name="Sun H."/>
            <person name="Sun S."/>
            <person name="Syed K."/>
            <person name="Tsang A."/>
            <person name="Wiebenga A."/>
            <person name="Young D."/>
            <person name="Pisabarro A."/>
            <person name="Eastwood D.C."/>
            <person name="Martin F."/>
            <person name="Cullen D."/>
            <person name="Grigoriev I.V."/>
            <person name="Hibbett D.S."/>
        </authorList>
    </citation>
    <scope>NUCLEOTIDE SEQUENCE [LARGE SCALE GENOMIC DNA]</scope>
    <source>
        <strain evidence="2 3">MD-104</strain>
    </source>
</reference>
<evidence type="ECO:0000256" key="1">
    <source>
        <dbReference type="SAM" id="MobiDB-lite"/>
    </source>
</evidence>
<keyword evidence="3" id="KW-1185">Reference proteome</keyword>
<name>A0A2H3JHV0_WOLCO</name>
<feature type="region of interest" description="Disordered" evidence="1">
    <location>
        <begin position="60"/>
        <end position="107"/>
    </location>
</feature>
<organism evidence="2 3">
    <name type="scientific">Wolfiporia cocos (strain MD-104)</name>
    <name type="common">Brown rot fungus</name>
    <dbReference type="NCBI Taxonomy" id="742152"/>
    <lineage>
        <taxon>Eukaryota</taxon>
        <taxon>Fungi</taxon>
        <taxon>Dikarya</taxon>
        <taxon>Basidiomycota</taxon>
        <taxon>Agaricomycotina</taxon>
        <taxon>Agaricomycetes</taxon>
        <taxon>Polyporales</taxon>
        <taxon>Phaeolaceae</taxon>
        <taxon>Wolfiporia</taxon>
    </lineage>
</organism>
<evidence type="ECO:0000313" key="2">
    <source>
        <dbReference type="EMBL" id="PCH39413.1"/>
    </source>
</evidence>
<protein>
    <submittedName>
        <fullName evidence="2">Uncharacterized protein</fullName>
    </submittedName>
</protein>
<sequence>MCVVCARARLCVAATLARGRRVVNVAHSSVNDACGAHVTVLVAAAALAFCTLRPNTQARTSQARTSPIANLLHTSRGGGGITRTAASRARRHHAHGGITRTSRASSS</sequence>